<keyword evidence="19" id="KW-1185">Reference proteome</keyword>
<evidence type="ECO:0000313" key="19">
    <source>
        <dbReference type="Proteomes" id="UP000269001"/>
    </source>
</evidence>
<feature type="short sequence motif" description="TonB C-terminal box" evidence="15">
    <location>
        <begin position="805"/>
        <end position="822"/>
    </location>
</feature>
<name>A0A3A8EWN5_9GAMM</name>
<dbReference type="SUPFAM" id="SSF56935">
    <property type="entry name" value="Porins"/>
    <property type="match status" value="1"/>
</dbReference>
<keyword evidence="3 14" id="KW-0813">Transport</keyword>
<dbReference type="InterPro" id="IPR010917">
    <property type="entry name" value="TonB_rcpt_CS"/>
</dbReference>
<dbReference type="AlphaFoldDB" id="A0A3A8EWN5"/>
<dbReference type="Pfam" id="PF00593">
    <property type="entry name" value="TonB_dep_Rec_b-barrel"/>
    <property type="match status" value="1"/>
</dbReference>
<dbReference type="GO" id="GO:0038023">
    <property type="term" value="F:signaling receptor activity"/>
    <property type="evidence" value="ECO:0007669"/>
    <property type="project" value="InterPro"/>
</dbReference>
<evidence type="ECO:0000256" key="13">
    <source>
        <dbReference type="ARBA" id="ARBA00023237"/>
    </source>
</evidence>
<keyword evidence="7" id="KW-0732">Signal</keyword>
<evidence type="ECO:0000256" key="15">
    <source>
        <dbReference type="PROSITE-ProRule" id="PRU10144"/>
    </source>
</evidence>
<dbReference type="InterPro" id="IPR039426">
    <property type="entry name" value="TonB-dep_rcpt-like"/>
</dbReference>
<dbReference type="GO" id="GO:0015891">
    <property type="term" value="P:siderophore transport"/>
    <property type="evidence" value="ECO:0007669"/>
    <property type="project" value="InterPro"/>
</dbReference>
<reference evidence="18 19" key="1">
    <citation type="submission" date="2018-09" db="EMBL/GenBank/DDBJ databases">
        <title>The draft genome of Acinetobacter spp. strains.</title>
        <authorList>
            <person name="Qin J."/>
            <person name="Feng Y."/>
            <person name="Zong Z."/>
        </authorList>
    </citation>
    <scope>NUCLEOTIDE SEQUENCE [LARGE SCALE GENOMIC DNA]</scope>
    <source>
        <strain evidence="18 19">WCHAc060096</strain>
    </source>
</reference>
<dbReference type="InterPro" id="IPR036942">
    <property type="entry name" value="Beta-barrel_TonB_sf"/>
</dbReference>
<evidence type="ECO:0000256" key="12">
    <source>
        <dbReference type="ARBA" id="ARBA00023170"/>
    </source>
</evidence>
<keyword evidence="5" id="KW-0410">Iron transport</keyword>
<comment type="caution">
    <text evidence="18">The sequence shown here is derived from an EMBL/GenBank/DDBJ whole genome shotgun (WGS) entry which is preliminary data.</text>
</comment>
<keyword evidence="8" id="KW-0408">Iron</keyword>
<accession>A0A3A8EWN5</accession>
<dbReference type="Gene3D" id="3.55.50.30">
    <property type="match status" value="1"/>
</dbReference>
<evidence type="ECO:0000256" key="11">
    <source>
        <dbReference type="ARBA" id="ARBA00023136"/>
    </source>
</evidence>
<gene>
    <name evidence="18" type="ORF">D7V21_06910</name>
</gene>
<dbReference type="PANTHER" id="PTHR32552:SF74">
    <property type="entry name" value="HYDROXAMATE SIDEROPHORE RECEPTOR FHUE"/>
    <property type="match status" value="1"/>
</dbReference>
<keyword evidence="10 16" id="KW-0798">TonB box</keyword>
<dbReference type="InterPro" id="IPR010105">
    <property type="entry name" value="TonB_sidphr_rcpt"/>
</dbReference>
<dbReference type="PANTHER" id="PTHR32552">
    <property type="entry name" value="FERRICHROME IRON RECEPTOR-RELATED"/>
    <property type="match status" value="1"/>
</dbReference>
<keyword evidence="13 14" id="KW-0998">Cell outer membrane</keyword>
<evidence type="ECO:0000256" key="1">
    <source>
        <dbReference type="ARBA" id="ARBA00004571"/>
    </source>
</evidence>
<dbReference type="RefSeq" id="WP_120369782.1">
    <property type="nucleotide sequence ID" value="NZ_RAXU01000006.1"/>
</dbReference>
<evidence type="ECO:0000256" key="6">
    <source>
        <dbReference type="ARBA" id="ARBA00022692"/>
    </source>
</evidence>
<comment type="subcellular location">
    <subcellularLocation>
        <location evidence="1 14">Cell outer membrane</location>
        <topology evidence="1 14">Multi-pass membrane protein</topology>
    </subcellularLocation>
</comment>
<evidence type="ECO:0000256" key="10">
    <source>
        <dbReference type="ARBA" id="ARBA00023077"/>
    </source>
</evidence>
<evidence type="ECO:0000256" key="9">
    <source>
        <dbReference type="ARBA" id="ARBA00023065"/>
    </source>
</evidence>
<dbReference type="InterPro" id="IPR011662">
    <property type="entry name" value="Secretin/TonB_short_N"/>
</dbReference>
<evidence type="ECO:0000259" key="17">
    <source>
        <dbReference type="SMART" id="SM00965"/>
    </source>
</evidence>
<dbReference type="InterPro" id="IPR012910">
    <property type="entry name" value="Plug_dom"/>
</dbReference>
<evidence type="ECO:0000256" key="4">
    <source>
        <dbReference type="ARBA" id="ARBA00022452"/>
    </source>
</evidence>
<dbReference type="InterPro" id="IPR000531">
    <property type="entry name" value="Beta-barrel_TonB"/>
</dbReference>
<evidence type="ECO:0000256" key="7">
    <source>
        <dbReference type="ARBA" id="ARBA00022729"/>
    </source>
</evidence>
<dbReference type="EMBL" id="RAXU01000006">
    <property type="protein sequence ID" value="RKG34474.1"/>
    <property type="molecule type" value="Genomic_DNA"/>
</dbReference>
<evidence type="ECO:0000313" key="18">
    <source>
        <dbReference type="EMBL" id="RKG34474.1"/>
    </source>
</evidence>
<dbReference type="NCBIfam" id="TIGR01783">
    <property type="entry name" value="TonB-siderophor"/>
    <property type="match status" value="1"/>
</dbReference>
<dbReference type="PROSITE" id="PS52016">
    <property type="entry name" value="TONB_DEPENDENT_REC_3"/>
    <property type="match status" value="1"/>
</dbReference>
<keyword evidence="6 14" id="KW-0812">Transmembrane</keyword>
<evidence type="ECO:0000256" key="5">
    <source>
        <dbReference type="ARBA" id="ARBA00022496"/>
    </source>
</evidence>
<sequence length="822" mass="90507">MHVESLTPLRLKKSLSIAIKSIMLGTLLGGVGTITLAAETKASPTKTQSIQIHAGTLDQALAQFAGLTGTELSYDPTLVTGKKTQGLNGKYTFEQGITQLLKGTGLTLVKRQDGTWGIVNSKTQPREVGQLQSINSTATQQGQTSNSAQLPLITVTADNPTYTSRKSTSATKLNLSQKETPQSISVITSQQIEDQHLTSLEDVMDQTPGISAFKQGQRAAGYRTFSARGFSISNYLRDGIPTSYGATYGKDIAALENSAIYEKIEVIRGSTGLTTGSGNPAASINLVRKRPTDDLKGSVQVSAGLWSNYSSTVDVSGPLDQTGDLKGRMVMSAQEGDNWQDRYDFSDKLIYGALDYDVSDKTVLTSALTYEKTRANDATAQGFPFYTRTQTGVINSVQTIFDRKDNPATDFAYSDTERLNVLAGVEHQFNDNWKGVANYSYSDSEMDRVVGVAGSTFFDPDKDRMSIVYGRIYTAPKVHSLDLYTTGKFTAFDHEHTLSFGVNGYTLTDKNLFKLARNGVASISNWNGQPISYGDIPSKDLATDVDSKQLGIFGAANLQLLDPLKLVLGSRLSYWERDNGPENKQKENGVFTPYAGLIYDINHYLSAYASYTSIFNPSSRKDIDNNYLDPEEGNTSEFGLKSEFYDGLLNTSLAYFMSKMDTSVVGGTQADGSTYYVQANDTKTKGWELTVAGEILPNWNIQAGYTYTDAKDNNGIRLNAAEIPKQLFKLFTSYKINQFTVGAGVNWQSEIYSQVANLKPLQLQEDRQKSYALVNAMAKYQINKDMDVRINLTNLFDKEYKQSVYNVYGDPRNFTATFTYKF</sequence>
<feature type="domain" description="Secretin/TonB short N-terminal" evidence="17">
    <location>
        <begin position="70"/>
        <end position="121"/>
    </location>
</feature>
<evidence type="ECO:0000256" key="16">
    <source>
        <dbReference type="RuleBase" id="RU003357"/>
    </source>
</evidence>
<dbReference type="Proteomes" id="UP000269001">
    <property type="component" value="Unassembled WGS sequence"/>
</dbReference>
<keyword evidence="11 14" id="KW-0472">Membrane</keyword>
<dbReference type="FunFam" id="2.170.130.10:FF:000010">
    <property type="entry name" value="Ferripyoverdine receptor"/>
    <property type="match status" value="1"/>
</dbReference>
<keyword evidence="9" id="KW-0406">Ion transport</keyword>
<dbReference type="SMART" id="SM00965">
    <property type="entry name" value="STN"/>
    <property type="match status" value="1"/>
</dbReference>
<dbReference type="Gene3D" id="2.40.170.20">
    <property type="entry name" value="TonB-dependent receptor, beta-barrel domain"/>
    <property type="match status" value="1"/>
</dbReference>
<dbReference type="InterPro" id="IPR037066">
    <property type="entry name" value="Plug_dom_sf"/>
</dbReference>
<dbReference type="CDD" id="cd01347">
    <property type="entry name" value="ligand_gated_channel"/>
    <property type="match status" value="1"/>
</dbReference>
<evidence type="ECO:0000256" key="3">
    <source>
        <dbReference type="ARBA" id="ARBA00022448"/>
    </source>
</evidence>
<evidence type="ECO:0000256" key="14">
    <source>
        <dbReference type="PROSITE-ProRule" id="PRU01360"/>
    </source>
</evidence>
<dbReference type="PROSITE" id="PS01156">
    <property type="entry name" value="TONB_DEPENDENT_REC_2"/>
    <property type="match status" value="1"/>
</dbReference>
<dbReference type="Pfam" id="PF07715">
    <property type="entry name" value="Plug"/>
    <property type="match status" value="1"/>
</dbReference>
<evidence type="ECO:0000256" key="2">
    <source>
        <dbReference type="ARBA" id="ARBA00009810"/>
    </source>
</evidence>
<protein>
    <submittedName>
        <fullName evidence="18">TonB-dependent siderophore receptor</fullName>
    </submittedName>
</protein>
<keyword evidence="4 14" id="KW-1134">Transmembrane beta strand</keyword>
<keyword evidence="12 18" id="KW-0675">Receptor</keyword>
<dbReference type="GO" id="GO:0009279">
    <property type="term" value="C:cell outer membrane"/>
    <property type="evidence" value="ECO:0007669"/>
    <property type="project" value="UniProtKB-SubCell"/>
</dbReference>
<dbReference type="Gene3D" id="2.170.130.10">
    <property type="entry name" value="TonB-dependent receptor, plug domain"/>
    <property type="match status" value="1"/>
</dbReference>
<dbReference type="GO" id="GO:0015344">
    <property type="term" value="F:siderophore uptake transmembrane transporter activity"/>
    <property type="evidence" value="ECO:0007669"/>
    <property type="project" value="TreeGrafter"/>
</dbReference>
<comment type="similarity">
    <text evidence="2 14 16">Belongs to the TonB-dependent receptor family.</text>
</comment>
<organism evidence="18 19">
    <name type="scientific">Acinetobacter guerrae</name>
    <dbReference type="NCBI Taxonomy" id="1843371"/>
    <lineage>
        <taxon>Bacteria</taxon>
        <taxon>Pseudomonadati</taxon>
        <taxon>Pseudomonadota</taxon>
        <taxon>Gammaproteobacteria</taxon>
        <taxon>Moraxellales</taxon>
        <taxon>Moraxellaceae</taxon>
        <taxon>Acinetobacter</taxon>
    </lineage>
</organism>
<dbReference type="Pfam" id="PF07660">
    <property type="entry name" value="STN"/>
    <property type="match status" value="1"/>
</dbReference>
<evidence type="ECO:0000256" key="8">
    <source>
        <dbReference type="ARBA" id="ARBA00023004"/>
    </source>
</evidence>
<proteinExistence type="inferred from homology"/>